<organism evidence="2 3">
    <name type="scientific">Gallibacterium anatis</name>
    <dbReference type="NCBI Taxonomy" id="750"/>
    <lineage>
        <taxon>Bacteria</taxon>
        <taxon>Pseudomonadati</taxon>
        <taxon>Pseudomonadota</taxon>
        <taxon>Gammaproteobacteria</taxon>
        <taxon>Pasteurellales</taxon>
        <taxon>Pasteurellaceae</taxon>
        <taxon>Gallibacterium</taxon>
    </lineage>
</organism>
<accession>A0A377H809</accession>
<keyword evidence="1" id="KW-1133">Transmembrane helix</keyword>
<dbReference type="AlphaFoldDB" id="A0A377H809"/>
<dbReference type="EC" id="2.5.1.-" evidence="2"/>
<reference evidence="2 3" key="1">
    <citation type="submission" date="2018-06" db="EMBL/GenBank/DDBJ databases">
        <authorList>
            <consortium name="Pathogen Informatics"/>
            <person name="Doyle S."/>
        </authorList>
    </citation>
    <scope>NUCLEOTIDE SEQUENCE [LARGE SCALE GENOMIC DNA]</scope>
    <source>
        <strain evidence="2 3">NCTC11413</strain>
    </source>
</reference>
<evidence type="ECO:0000313" key="2">
    <source>
        <dbReference type="EMBL" id="STO38260.1"/>
    </source>
</evidence>
<sequence length="43" mass="4678">MIKSYLQVTKPGIIIGNLISVVGGFLLAAKGHMDHMLRLLTNL</sequence>
<name>A0A377H809_9PAST</name>
<keyword evidence="2" id="KW-0808">Transferase</keyword>
<evidence type="ECO:0000256" key="1">
    <source>
        <dbReference type="SAM" id="Phobius"/>
    </source>
</evidence>
<evidence type="ECO:0000313" key="3">
    <source>
        <dbReference type="Proteomes" id="UP000254232"/>
    </source>
</evidence>
<feature type="transmembrane region" description="Helical" evidence="1">
    <location>
        <begin position="12"/>
        <end position="29"/>
    </location>
</feature>
<keyword evidence="1" id="KW-0472">Membrane</keyword>
<dbReference type="Proteomes" id="UP000254232">
    <property type="component" value="Unassembled WGS sequence"/>
</dbReference>
<dbReference type="GO" id="GO:0016740">
    <property type="term" value="F:transferase activity"/>
    <property type="evidence" value="ECO:0007669"/>
    <property type="project" value="UniProtKB-KW"/>
</dbReference>
<keyword evidence="1" id="KW-0812">Transmembrane</keyword>
<gene>
    <name evidence="2" type="primary">cyoE_2</name>
    <name evidence="2" type="ORF">NCTC11413_01386</name>
</gene>
<dbReference type="EMBL" id="UGGZ01000001">
    <property type="protein sequence ID" value="STO38260.1"/>
    <property type="molecule type" value="Genomic_DNA"/>
</dbReference>
<proteinExistence type="predicted"/>
<protein>
    <submittedName>
        <fullName evidence="2">Protoheme IX farnesyltransferase</fullName>
        <ecNumber evidence="2">2.5.1.-</ecNumber>
    </submittedName>
</protein>